<feature type="domain" description="CAAX prenyl protease 2/Lysostaphin resistance protein A-like" evidence="2">
    <location>
        <begin position="103"/>
        <end position="201"/>
    </location>
</feature>
<keyword evidence="3" id="KW-0378">Hydrolase</keyword>
<comment type="caution">
    <text evidence="3">The sequence shown here is derived from an EMBL/GenBank/DDBJ whole genome shotgun (WGS) entry which is preliminary data.</text>
</comment>
<feature type="transmembrane region" description="Helical" evidence="1">
    <location>
        <begin position="40"/>
        <end position="62"/>
    </location>
</feature>
<dbReference type="EC" id="3.4.-.-" evidence="3"/>
<protein>
    <submittedName>
        <fullName evidence="3">CPBP family intramembrane glutamic endopeptidase</fullName>
        <ecNumber evidence="3">3.4.-.-</ecNumber>
    </submittedName>
</protein>
<reference evidence="4" key="1">
    <citation type="journal article" date="2019" name="Int. J. Syst. Evol. Microbiol.">
        <title>The Global Catalogue of Microorganisms (GCM) 10K type strain sequencing project: providing services to taxonomists for standard genome sequencing and annotation.</title>
        <authorList>
            <consortium name="The Broad Institute Genomics Platform"/>
            <consortium name="The Broad Institute Genome Sequencing Center for Infectious Disease"/>
            <person name="Wu L."/>
            <person name="Ma J."/>
        </authorList>
    </citation>
    <scope>NUCLEOTIDE SEQUENCE [LARGE SCALE GENOMIC DNA]</scope>
    <source>
        <strain evidence="4">CGMCC 4.7317</strain>
    </source>
</reference>
<dbReference type="EMBL" id="JBHSTI010000008">
    <property type="protein sequence ID" value="MFC6237745.1"/>
    <property type="molecule type" value="Genomic_DNA"/>
</dbReference>
<accession>A0ABW1T121</accession>
<keyword evidence="1" id="KW-0812">Transmembrane</keyword>
<keyword evidence="1" id="KW-1133">Transmembrane helix</keyword>
<evidence type="ECO:0000259" key="2">
    <source>
        <dbReference type="Pfam" id="PF02517"/>
    </source>
</evidence>
<name>A0ABW1T121_9ACTN</name>
<sequence length="241" mass="24971">MLLGIVVCAVYLAGLIALQKASGVPYVAIAESEPNLRKGVLIPVAVMTAVLVAFLAATGRLADAFSFAPTVSAAWLWAIPVVILLGVVLRLVRNPWSQVNGRFVGVALLATFLVGLSEELLIRGYFVGALQEAGLGLVWVGVVSSVVFGLLHGANILNGQDAKTTVQQVVASALMGLGLFASLVLTGSLWLPIVLHFLFDLSLVVGGSVKKEGSAAAKDEAVLIIAMYVLSLASVVALVLA</sequence>
<dbReference type="PANTHER" id="PTHR36435:SF1">
    <property type="entry name" value="CAAX AMINO TERMINAL PROTEASE FAMILY PROTEIN"/>
    <property type="match status" value="1"/>
</dbReference>
<dbReference type="PANTHER" id="PTHR36435">
    <property type="entry name" value="SLR1288 PROTEIN"/>
    <property type="match status" value="1"/>
</dbReference>
<proteinExistence type="predicted"/>
<evidence type="ECO:0000313" key="4">
    <source>
        <dbReference type="Proteomes" id="UP001596138"/>
    </source>
</evidence>
<dbReference type="Proteomes" id="UP001596138">
    <property type="component" value="Unassembled WGS sequence"/>
</dbReference>
<dbReference type="InterPro" id="IPR003675">
    <property type="entry name" value="Rce1/LyrA-like_dom"/>
</dbReference>
<feature type="transmembrane region" description="Helical" evidence="1">
    <location>
        <begin position="174"/>
        <end position="199"/>
    </location>
</feature>
<keyword evidence="4" id="KW-1185">Reference proteome</keyword>
<gene>
    <name evidence="3" type="ORF">ACFQGU_07630</name>
</gene>
<dbReference type="InterPro" id="IPR052710">
    <property type="entry name" value="CAAX_protease"/>
</dbReference>
<feature type="transmembrane region" description="Helical" evidence="1">
    <location>
        <begin position="74"/>
        <end position="92"/>
    </location>
</feature>
<dbReference type="RefSeq" id="WP_386765327.1">
    <property type="nucleotide sequence ID" value="NZ_JBHSTI010000008.1"/>
</dbReference>
<evidence type="ECO:0000313" key="3">
    <source>
        <dbReference type="EMBL" id="MFC6237745.1"/>
    </source>
</evidence>
<dbReference type="Pfam" id="PF02517">
    <property type="entry name" value="Rce1-like"/>
    <property type="match status" value="1"/>
</dbReference>
<feature type="transmembrane region" description="Helical" evidence="1">
    <location>
        <begin position="134"/>
        <end position="154"/>
    </location>
</feature>
<keyword evidence="1" id="KW-0472">Membrane</keyword>
<organism evidence="3 4">
    <name type="scientific">Longivirga aurantiaca</name>
    <dbReference type="NCBI Taxonomy" id="1837743"/>
    <lineage>
        <taxon>Bacteria</taxon>
        <taxon>Bacillati</taxon>
        <taxon>Actinomycetota</taxon>
        <taxon>Actinomycetes</taxon>
        <taxon>Sporichthyales</taxon>
        <taxon>Sporichthyaceae</taxon>
        <taxon>Longivirga</taxon>
    </lineage>
</organism>
<feature type="transmembrane region" description="Helical" evidence="1">
    <location>
        <begin position="220"/>
        <end position="240"/>
    </location>
</feature>
<evidence type="ECO:0000256" key="1">
    <source>
        <dbReference type="SAM" id="Phobius"/>
    </source>
</evidence>
<feature type="transmembrane region" description="Helical" evidence="1">
    <location>
        <begin position="104"/>
        <end position="122"/>
    </location>
</feature>
<dbReference type="GO" id="GO:0016787">
    <property type="term" value="F:hydrolase activity"/>
    <property type="evidence" value="ECO:0007669"/>
    <property type="project" value="UniProtKB-KW"/>
</dbReference>